<evidence type="ECO:0000256" key="4">
    <source>
        <dbReference type="ARBA" id="ARBA00022840"/>
    </source>
</evidence>
<feature type="repeat" description="TPR" evidence="5">
    <location>
        <begin position="709"/>
        <end position="742"/>
    </location>
</feature>
<dbReference type="InterPro" id="IPR011990">
    <property type="entry name" value="TPR-like_helical_dom_sf"/>
</dbReference>
<dbReference type="SUPFAM" id="SSF56112">
    <property type="entry name" value="Protein kinase-like (PK-like)"/>
    <property type="match status" value="1"/>
</dbReference>
<dbReference type="PANTHER" id="PTHR45641:SF19">
    <property type="entry name" value="NEPHROCYSTIN-3"/>
    <property type="match status" value="1"/>
</dbReference>
<evidence type="ECO:0000313" key="10">
    <source>
        <dbReference type="Proteomes" id="UP000238823"/>
    </source>
</evidence>
<feature type="repeat" description="TPR" evidence="5">
    <location>
        <begin position="883"/>
        <end position="916"/>
    </location>
</feature>
<keyword evidence="1" id="KW-0677">Repeat</keyword>
<keyword evidence="9" id="KW-0418">Kinase</keyword>
<dbReference type="Gene3D" id="3.30.200.20">
    <property type="entry name" value="Phosphorylase Kinase, domain 1"/>
    <property type="match status" value="1"/>
</dbReference>
<evidence type="ECO:0000256" key="5">
    <source>
        <dbReference type="PROSITE-ProRule" id="PRU00339"/>
    </source>
</evidence>
<dbReference type="SUPFAM" id="SSF48452">
    <property type="entry name" value="TPR-like"/>
    <property type="match status" value="2"/>
</dbReference>
<dbReference type="PROSITE" id="PS00108">
    <property type="entry name" value="PROTEIN_KINASE_ST"/>
    <property type="match status" value="1"/>
</dbReference>
<dbReference type="InterPro" id="IPR011009">
    <property type="entry name" value="Kinase-like_dom_sf"/>
</dbReference>
<gene>
    <name evidence="9" type="primary">prkC_2</name>
    <name evidence="9" type="ORF">ENSA7_03800</name>
</gene>
<dbReference type="AlphaFoldDB" id="A0A2S9YXW1"/>
<dbReference type="InterPro" id="IPR008271">
    <property type="entry name" value="Ser/Thr_kinase_AS"/>
</dbReference>
<feature type="repeat" description="TPR" evidence="5">
    <location>
        <begin position="667"/>
        <end position="700"/>
    </location>
</feature>
<dbReference type="GO" id="GO:0004674">
    <property type="term" value="F:protein serine/threonine kinase activity"/>
    <property type="evidence" value="ECO:0007669"/>
    <property type="project" value="UniProtKB-EC"/>
</dbReference>
<evidence type="ECO:0000256" key="3">
    <source>
        <dbReference type="ARBA" id="ARBA00022803"/>
    </source>
</evidence>
<dbReference type="PANTHER" id="PTHR45641">
    <property type="entry name" value="TETRATRICOPEPTIDE REPEAT PROTEIN (AFU_ORTHOLOGUE AFUA_6G03870)"/>
    <property type="match status" value="1"/>
</dbReference>
<dbReference type="Pfam" id="PF00069">
    <property type="entry name" value="Pkinase"/>
    <property type="match status" value="1"/>
</dbReference>
<dbReference type="InterPro" id="IPR019734">
    <property type="entry name" value="TPR_rpt"/>
</dbReference>
<comment type="caution">
    <text evidence="9">The sequence shown here is derived from an EMBL/GenBank/DDBJ whole genome shotgun (WGS) entry which is preliminary data.</text>
</comment>
<organism evidence="9 10">
    <name type="scientific">Enhygromyxa salina</name>
    <dbReference type="NCBI Taxonomy" id="215803"/>
    <lineage>
        <taxon>Bacteria</taxon>
        <taxon>Pseudomonadati</taxon>
        <taxon>Myxococcota</taxon>
        <taxon>Polyangia</taxon>
        <taxon>Nannocystales</taxon>
        <taxon>Nannocystaceae</taxon>
        <taxon>Enhygromyxa</taxon>
    </lineage>
</organism>
<dbReference type="PROSITE" id="PS50005">
    <property type="entry name" value="TPR"/>
    <property type="match status" value="5"/>
</dbReference>
<evidence type="ECO:0000256" key="7">
    <source>
        <dbReference type="SAM" id="MobiDB-lite"/>
    </source>
</evidence>
<feature type="repeat" description="TPR" evidence="5">
    <location>
        <begin position="841"/>
        <end position="874"/>
    </location>
</feature>
<dbReference type="InterPro" id="IPR000719">
    <property type="entry name" value="Prot_kinase_dom"/>
</dbReference>
<dbReference type="CDD" id="cd14014">
    <property type="entry name" value="STKc_PknB_like"/>
    <property type="match status" value="1"/>
</dbReference>
<evidence type="ECO:0000256" key="2">
    <source>
        <dbReference type="ARBA" id="ARBA00022741"/>
    </source>
</evidence>
<feature type="region of interest" description="Disordered" evidence="7">
    <location>
        <begin position="1"/>
        <end position="24"/>
    </location>
</feature>
<dbReference type="SMART" id="SM00028">
    <property type="entry name" value="TPR"/>
    <property type="match status" value="9"/>
</dbReference>
<feature type="binding site" evidence="6">
    <location>
        <position position="85"/>
    </location>
    <ligand>
        <name>ATP</name>
        <dbReference type="ChEBI" id="CHEBI:30616"/>
    </ligand>
</feature>
<evidence type="ECO:0000256" key="1">
    <source>
        <dbReference type="ARBA" id="ARBA00022737"/>
    </source>
</evidence>
<dbReference type="Proteomes" id="UP000238823">
    <property type="component" value="Unassembled WGS sequence"/>
</dbReference>
<dbReference type="InterPro" id="IPR017441">
    <property type="entry name" value="Protein_kinase_ATP_BS"/>
</dbReference>
<evidence type="ECO:0000259" key="8">
    <source>
        <dbReference type="PROSITE" id="PS50011"/>
    </source>
</evidence>
<evidence type="ECO:0000313" key="9">
    <source>
        <dbReference type="EMBL" id="PRQ09899.1"/>
    </source>
</evidence>
<keyword evidence="3 5" id="KW-0802">TPR repeat</keyword>
<keyword evidence="2 6" id="KW-0547">Nucleotide-binding</keyword>
<feature type="domain" description="Protein kinase" evidence="8">
    <location>
        <begin position="56"/>
        <end position="328"/>
    </location>
</feature>
<dbReference type="PROSITE" id="PS00107">
    <property type="entry name" value="PROTEIN_KINASE_ATP"/>
    <property type="match status" value="1"/>
</dbReference>
<sequence length="1063" mass="115072">MSIVHDDTLPPQSQSEPPSEPQSDLDAMRDVTIADDTHTDHHAPLEPETSTRLNHYVLLSKLGQGGMGVVYAAYDERLDRKVAIKLLRSEGEPKAKRRLVREAQSMARLAHPNVVQIYEIGEADQRVFIVMEFVKGATLQRWLAAQPRSQRDILEVFHAAGKGLAAAHAQGLVHRDFKPDNVMIDADNHVRVMDFGLAHGEVDPEAHSQDPLGEALEPSGLTATGVLMGTPAYMAPEQFEARPTDARTDQFSFCVALWEALHGKRPFAGASLMDLSVSVCSGSVSTPADNNVPSWLRKVVARGLQVEPDARWPSLEDLLDALGKDPTRRRRAVLGTLTMVALALGVAGGVQLTQQRARTQQLRACDDEAQTLRWNPSVEAELAAAFEATALPYARSAWAHTRSQLNDYAHTWSQARRETCVETHVAHRRDEASHALITACLDERRAAFEGLLDAWAELDERTLARATSAAAKLSPVSTCTTALWLTQRMQAPTELRAAVGQLRARLEQVEALDHAGSYEAGLERIEQIETEAVALGWSPLLAEARLARGDLHDKLGDYEAARASVERAYLDAVGAGHEMTALGSATLLTVIVGDKLAQPERGLYWGELARMHVERMGLTDTVHEAQRLGHVGAVHTAAGGFAEATAAHARALQITKATFGAEHLQVALALNNAGSTWWEQGDYDQALPAFLESLRIKQAVLGPQHPEVGVALNNIGAVYWGRGDYDLALASFEQSLSVREAALGPQHPDVAGSLNNVGAVLASQHQYQPALVSFRRALDIQMATLGPDHPDVAGALTNIANILRNQAQGSSPELLQEVLDTHLRALAIWETAYGPDHPKVAMSLNNVGVTHWRRGEFEQALATHRRALAIREGAFGPEHADVAMSLSNIGTTLSSLGDRQAALEHYQRALAIREATLGPDHVDLADSLDNVGHALRKTGAIDEAMAAHERALAIIEASLGPDNAAVAASLIAIGSIAVERGAVTEAREVLERALAIREQPDTPPAELADAMFALAPVRWAEGDRAQARTLAEGARERYAGAAIEYAQQLREVDAWLGAHRVTN</sequence>
<dbReference type="Pfam" id="PF13181">
    <property type="entry name" value="TPR_8"/>
    <property type="match status" value="1"/>
</dbReference>
<proteinExistence type="predicted"/>
<dbReference type="PROSITE" id="PS50011">
    <property type="entry name" value="PROTEIN_KINASE_DOM"/>
    <property type="match status" value="1"/>
</dbReference>
<feature type="repeat" description="TPR" evidence="5">
    <location>
        <begin position="751"/>
        <end position="784"/>
    </location>
</feature>
<name>A0A2S9YXW1_9BACT</name>
<dbReference type="RefSeq" id="WP_181232946.1">
    <property type="nucleotide sequence ID" value="NZ_PVNL01000010.1"/>
</dbReference>
<dbReference type="Pfam" id="PF13424">
    <property type="entry name" value="TPR_12"/>
    <property type="match status" value="4"/>
</dbReference>
<dbReference type="PRINTS" id="PR00381">
    <property type="entry name" value="KINESINLIGHT"/>
</dbReference>
<keyword evidence="4 6" id="KW-0067">ATP-binding</keyword>
<dbReference type="Gene3D" id="1.10.510.10">
    <property type="entry name" value="Transferase(Phosphotransferase) domain 1"/>
    <property type="match status" value="1"/>
</dbReference>
<reference evidence="9 10" key="1">
    <citation type="submission" date="2018-03" db="EMBL/GenBank/DDBJ databases">
        <title>Draft Genome Sequences of the Obligatory Marine Myxobacteria Enhygromyxa salina SWB007.</title>
        <authorList>
            <person name="Poehlein A."/>
            <person name="Moghaddam J.A."/>
            <person name="Harms H."/>
            <person name="Alanjari M."/>
            <person name="Koenig G.M."/>
            <person name="Daniel R."/>
            <person name="Schaeberle T.F."/>
        </authorList>
    </citation>
    <scope>NUCLEOTIDE SEQUENCE [LARGE SCALE GENOMIC DNA]</scope>
    <source>
        <strain evidence="9 10">SWB007</strain>
    </source>
</reference>
<accession>A0A2S9YXW1</accession>
<keyword evidence="9" id="KW-0808">Transferase</keyword>
<dbReference type="GO" id="GO:0005524">
    <property type="term" value="F:ATP binding"/>
    <property type="evidence" value="ECO:0007669"/>
    <property type="project" value="UniProtKB-UniRule"/>
</dbReference>
<dbReference type="Gene3D" id="1.25.40.10">
    <property type="entry name" value="Tetratricopeptide repeat domain"/>
    <property type="match status" value="3"/>
</dbReference>
<evidence type="ECO:0000256" key="6">
    <source>
        <dbReference type="PROSITE-ProRule" id="PRU10141"/>
    </source>
</evidence>
<dbReference type="EMBL" id="PVNL01000010">
    <property type="protein sequence ID" value="PRQ09899.1"/>
    <property type="molecule type" value="Genomic_DNA"/>
</dbReference>
<protein>
    <submittedName>
        <fullName evidence="9">Serine/threonine-protein kinase PrkC</fullName>
        <ecNumber evidence="9">2.7.11.1</ecNumber>
    </submittedName>
</protein>
<dbReference type="EC" id="2.7.11.1" evidence="9"/>
<dbReference type="Pfam" id="PF13374">
    <property type="entry name" value="TPR_10"/>
    <property type="match status" value="1"/>
</dbReference>